<organism evidence="9 10">
    <name type="scientific">Muribaculum gordoncarteri</name>
    <dbReference type="NCBI Taxonomy" id="2530390"/>
    <lineage>
        <taxon>Bacteria</taxon>
        <taxon>Pseudomonadati</taxon>
        <taxon>Bacteroidota</taxon>
        <taxon>Bacteroidia</taxon>
        <taxon>Bacteroidales</taxon>
        <taxon>Muribaculaceae</taxon>
        <taxon>Muribaculum</taxon>
    </lineage>
</organism>
<dbReference type="PANTHER" id="PTHR10464:SF4">
    <property type="entry name" value="UREA TRANSPORTER"/>
    <property type="match status" value="1"/>
</dbReference>
<evidence type="ECO:0000256" key="6">
    <source>
        <dbReference type="ARBA" id="ARBA00023136"/>
    </source>
</evidence>
<dbReference type="PIRSF" id="PIRSF016502">
    <property type="entry name" value="Urea_transporter"/>
    <property type="match status" value="1"/>
</dbReference>
<dbReference type="KEGG" id="mgod:E7746_05270"/>
<feature type="transmembrane region" description="Helical" evidence="8">
    <location>
        <begin position="273"/>
        <end position="290"/>
    </location>
</feature>
<dbReference type="GO" id="GO:0015204">
    <property type="term" value="F:urea transmembrane transporter activity"/>
    <property type="evidence" value="ECO:0007669"/>
    <property type="project" value="InterPro"/>
</dbReference>
<dbReference type="Proteomes" id="UP000297031">
    <property type="component" value="Chromosome"/>
</dbReference>
<keyword evidence="6 8" id="KW-0472">Membrane</keyword>
<gene>
    <name evidence="9" type="ORF">E7746_05270</name>
</gene>
<evidence type="ECO:0000256" key="2">
    <source>
        <dbReference type="ARBA" id="ARBA00005914"/>
    </source>
</evidence>
<evidence type="ECO:0000256" key="8">
    <source>
        <dbReference type="SAM" id="Phobius"/>
    </source>
</evidence>
<dbReference type="GO" id="GO:0005886">
    <property type="term" value="C:plasma membrane"/>
    <property type="evidence" value="ECO:0007669"/>
    <property type="project" value="UniProtKB-SubCell"/>
</dbReference>
<accession>A0A4P7VNJ1</accession>
<feature type="site" description="Important for channel permeability" evidence="7">
    <location>
        <position position="303"/>
    </location>
</feature>
<feature type="transmembrane region" description="Helical" evidence="8">
    <location>
        <begin position="296"/>
        <end position="318"/>
    </location>
</feature>
<feature type="transmembrane region" description="Helical" evidence="8">
    <location>
        <begin position="220"/>
        <end position="238"/>
    </location>
</feature>
<dbReference type="InterPro" id="IPR004937">
    <property type="entry name" value="Urea_transporter"/>
</dbReference>
<keyword evidence="10" id="KW-1185">Reference proteome</keyword>
<dbReference type="PANTHER" id="PTHR10464">
    <property type="entry name" value="UREA TRANSPORTER"/>
    <property type="match status" value="1"/>
</dbReference>
<keyword evidence="4 8" id="KW-0812">Transmembrane</keyword>
<evidence type="ECO:0000256" key="4">
    <source>
        <dbReference type="ARBA" id="ARBA00022692"/>
    </source>
</evidence>
<feature type="transmembrane region" description="Helical" evidence="8">
    <location>
        <begin position="89"/>
        <end position="118"/>
    </location>
</feature>
<feature type="transmembrane region" description="Helical" evidence="8">
    <location>
        <begin position="244"/>
        <end position="266"/>
    </location>
</feature>
<evidence type="ECO:0000256" key="7">
    <source>
        <dbReference type="PIRSR" id="PIRSR016502-1"/>
    </source>
</evidence>
<sequence>MDNESTSGNKQRTLMTYISGTLKGAGQVMFQGSAWTGLLIMAGIFWGCYGPDGEHMPLVAWGALVGLVVSTAMGYIFESKSDGDQGLWGFNGILVGCAVFTFLGNTVWAWLALIFGSAMTVVARRGFNNVFAPFNTTSYTFPFIVVSWFILLSGRLMGQLPPVGEAVAEFPTNVTSPDLTYTFADLVIYWLKGISQVFLVNSWVTGIFFLVGLALCSRWAAFWAALSSAVALFVAIVFNAEHAGIINGLYGFSPVLTGIALGCTFYKPNVKSFFYALAGVVFTVFVQVGMDAFFAPVGLATLTAPFCVATWMFMLPMYKLRMSRQKSSH</sequence>
<dbReference type="EMBL" id="CP039393">
    <property type="protein sequence ID" value="QCD35345.1"/>
    <property type="molecule type" value="Genomic_DNA"/>
</dbReference>
<dbReference type="OrthoDB" id="279428at2"/>
<dbReference type="InterPro" id="IPR029020">
    <property type="entry name" value="Ammonium/urea_transptr"/>
</dbReference>
<dbReference type="Pfam" id="PF03253">
    <property type="entry name" value="UT"/>
    <property type="match status" value="1"/>
</dbReference>
<keyword evidence="5 8" id="KW-1133">Transmembrane helix</keyword>
<feature type="transmembrane region" description="Helical" evidence="8">
    <location>
        <begin position="187"/>
        <end position="213"/>
    </location>
</feature>
<dbReference type="RefSeq" id="WP_136410088.1">
    <property type="nucleotide sequence ID" value="NZ_CP039393.1"/>
</dbReference>
<evidence type="ECO:0000256" key="5">
    <source>
        <dbReference type="ARBA" id="ARBA00022989"/>
    </source>
</evidence>
<feature type="transmembrane region" description="Helical" evidence="8">
    <location>
        <begin position="58"/>
        <end position="77"/>
    </location>
</feature>
<keyword evidence="3" id="KW-1003">Cell membrane</keyword>
<comment type="similarity">
    <text evidence="2">Belongs to the urea transporter family.</text>
</comment>
<evidence type="ECO:0000256" key="3">
    <source>
        <dbReference type="ARBA" id="ARBA00022475"/>
    </source>
</evidence>
<protein>
    <submittedName>
        <fullName evidence="9">Urea transporter</fullName>
    </submittedName>
</protein>
<evidence type="ECO:0000313" key="9">
    <source>
        <dbReference type="EMBL" id="QCD35345.1"/>
    </source>
</evidence>
<dbReference type="Gene3D" id="1.10.3430.10">
    <property type="entry name" value="Ammonium transporter AmtB like domains"/>
    <property type="match status" value="1"/>
</dbReference>
<evidence type="ECO:0000256" key="1">
    <source>
        <dbReference type="ARBA" id="ARBA00004651"/>
    </source>
</evidence>
<dbReference type="AlphaFoldDB" id="A0A4P7VNJ1"/>
<feature type="transmembrane region" description="Helical" evidence="8">
    <location>
        <begin position="130"/>
        <end position="151"/>
    </location>
</feature>
<proteinExistence type="inferred from homology"/>
<feature type="transmembrane region" description="Helical" evidence="8">
    <location>
        <begin position="28"/>
        <end position="46"/>
    </location>
</feature>
<name>A0A4P7VNJ1_9BACT</name>
<comment type="subcellular location">
    <subcellularLocation>
        <location evidence="1">Cell membrane</location>
        <topology evidence="1">Multi-pass membrane protein</topology>
    </subcellularLocation>
</comment>
<evidence type="ECO:0000313" key="10">
    <source>
        <dbReference type="Proteomes" id="UP000297031"/>
    </source>
</evidence>
<reference evidence="9 10" key="1">
    <citation type="submission" date="2019-02" db="EMBL/GenBank/DDBJ databases">
        <title>Isolation and identification of novel species under the genus Muribaculum.</title>
        <authorList>
            <person name="Miyake S."/>
            <person name="Ding Y."/>
            <person name="Low A."/>
            <person name="Soh M."/>
            <person name="Seedorf H."/>
        </authorList>
    </citation>
    <scope>NUCLEOTIDE SEQUENCE [LARGE SCALE GENOMIC DNA]</scope>
    <source>
        <strain evidence="9 10">TLL-A4</strain>
    </source>
</reference>